<keyword evidence="2" id="KW-0812">Transmembrane</keyword>
<gene>
    <name evidence="3" type="ORF">QBC46DRAFT_347381</name>
</gene>
<keyword evidence="2" id="KW-1133">Transmembrane helix</keyword>
<feature type="compositionally biased region" description="Low complexity" evidence="1">
    <location>
        <begin position="20"/>
        <end position="52"/>
    </location>
</feature>
<comment type="caution">
    <text evidence="3">The sequence shown here is derived from an EMBL/GenBank/DDBJ whole genome shotgun (WGS) entry which is preliminary data.</text>
</comment>
<dbReference type="PANTHER" id="PTHR37544:SF3">
    <property type="entry name" value="SPRAY"/>
    <property type="match status" value="1"/>
</dbReference>
<organism evidence="3 4">
    <name type="scientific">Diplogelasinospora grovesii</name>
    <dbReference type="NCBI Taxonomy" id="303347"/>
    <lineage>
        <taxon>Eukaryota</taxon>
        <taxon>Fungi</taxon>
        <taxon>Dikarya</taxon>
        <taxon>Ascomycota</taxon>
        <taxon>Pezizomycotina</taxon>
        <taxon>Sordariomycetes</taxon>
        <taxon>Sordariomycetidae</taxon>
        <taxon>Sordariales</taxon>
        <taxon>Diplogelasinosporaceae</taxon>
        <taxon>Diplogelasinospora</taxon>
    </lineage>
</organism>
<dbReference type="InterPro" id="IPR021840">
    <property type="entry name" value="DUF3433"/>
</dbReference>
<feature type="compositionally biased region" description="Basic and acidic residues" evidence="1">
    <location>
        <begin position="576"/>
        <end position="587"/>
    </location>
</feature>
<name>A0AAN6MY90_9PEZI</name>
<dbReference type="AlphaFoldDB" id="A0AAN6MY90"/>
<feature type="compositionally biased region" description="Polar residues" evidence="1">
    <location>
        <begin position="1"/>
        <end position="14"/>
    </location>
</feature>
<sequence>MTPVSTAEAQTQQTSEDRSSSLPVQHLVSPSSSLSLFPVSSSQVTSSKTDSPPAMQSAQESFGTISSGSGGSVASASAPPIPSNSAINNRAVWPHWQVPTSVLGNHMPMVVARGFMLVLGAFYNQLLVHEPVRQMTSGGIAGAALAGTSFGTAHIGMYAAQIGTAFSAGATFVDTNYCSSAPTANDLNPCSPRLSTNPWVLDVILVTLAIQVLVIVYSMSKWFQKPGGLSADPTTIAGVAAVMGHPEIERQFAALPGEMSKKELKEALKDQKFKLGSFTTETGLTKYGIMPVSGSEKEKAKDKKKAGFFSKLGTRSTTAKKQPLYFDLIFAAFLLALLGLTLAAVSNVDHPQTVFLASASGNGTGMKIFFAILGIIVSFYWGKLFNDTQTYTPYFPLRDGEARPSPTILLNRHTSPLCALLPLVRNRHIVAASVAFTGLIAELLIITLAGLPYRPGQLRSEFLFCSIASVGILFLMAVQLVLVNIWRRSLPHLPRRPDTTAAVMTYVAGTSMVRDFYGLEELSTRERNRAIERMGKVYAYGWKTEDDGGRVRWIVDEARDQERKSFLSGSSGEPEGTERQERHERYV</sequence>
<protein>
    <submittedName>
        <fullName evidence="3">Uncharacterized protein</fullName>
    </submittedName>
</protein>
<evidence type="ECO:0000313" key="3">
    <source>
        <dbReference type="EMBL" id="KAK3934678.1"/>
    </source>
</evidence>
<proteinExistence type="predicted"/>
<keyword evidence="2" id="KW-0472">Membrane</keyword>
<dbReference type="PANTHER" id="PTHR37544">
    <property type="entry name" value="SPRAY-RELATED"/>
    <property type="match status" value="1"/>
</dbReference>
<evidence type="ECO:0000313" key="4">
    <source>
        <dbReference type="Proteomes" id="UP001303473"/>
    </source>
</evidence>
<keyword evidence="4" id="KW-1185">Reference proteome</keyword>
<dbReference type="EMBL" id="MU853968">
    <property type="protein sequence ID" value="KAK3934678.1"/>
    <property type="molecule type" value="Genomic_DNA"/>
</dbReference>
<feature type="compositionally biased region" description="Polar residues" evidence="1">
    <location>
        <begin position="54"/>
        <end position="64"/>
    </location>
</feature>
<reference evidence="4" key="1">
    <citation type="journal article" date="2023" name="Mol. Phylogenet. Evol.">
        <title>Genome-scale phylogeny and comparative genomics of the fungal order Sordariales.</title>
        <authorList>
            <person name="Hensen N."/>
            <person name="Bonometti L."/>
            <person name="Westerberg I."/>
            <person name="Brannstrom I.O."/>
            <person name="Guillou S."/>
            <person name="Cros-Aarteil S."/>
            <person name="Calhoun S."/>
            <person name="Haridas S."/>
            <person name="Kuo A."/>
            <person name="Mondo S."/>
            <person name="Pangilinan J."/>
            <person name="Riley R."/>
            <person name="LaButti K."/>
            <person name="Andreopoulos B."/>
            <person name="Lipzen A."/>
            <person name="Chen C."/>
            <person name="Yan M."/>
            <person name="Daum C."/>
            <person name="Ng V."/>
            <person name="Clum A."/>
            <person name="Steindorff A."/>
            <person name="Ohm R.A."/>
            <person name="Martin F."/>
            <person name="Silar P."/>
            <person name="Natvig D.O."/>
            <person name="Lalanne C."/>
            <person name="Gautier V."/>
            <person name="Ament-Velasquez S.L."/>
            <person name="Kruys A."/>
            <person name="Hutchinson M.I."/>
            <person name="Powell A.J."/>
            <person name="Barry K."/>
            <person name="Miller A.N."/>
            <person name="Grigoriev I.V."/>
            <person name="Debuchy R."/>
            <person name="Gladieux P."/>
            <person name="Hiltunen Thoren M."/>
            <person name="Johannesson H."/>
        </authorList>
    </citation>
    <scope>NUCLEOTIDE SEQUENCE [LARGE SCALE GENOMIC DNA]</scope>
    <source>
        <strain evidence="4">CBS 340.73</strain>
    </source>
</reference>
<dbReference type="Proteomes" id="UP001303473">
    <property type="component" value="Unassembled WGS sequence"/>
</dbReference>
<feature type="region of interest" description="Disordered" evidence="1">
    <location>
        <begin position="1"/>
        <end position="79"/>
    </location>
</feature>
<dbReference type="Pfam" id="PF11915">
    <property type="entry name" value="DUF3433"/>
    <property type="match status" value="1"/>
</dbReference>
<evidence type="ECO:0000256" key="2">
    <source>
        <dbReference type="SAM" id="Phobius"/>
    </source>
</evidence>
<feature type="transmembrane region" description="Helical" evidence="2">
    <location>
        <begin position="199"/>
        <end position="217"/>
    </location>
</feature>
<accession>A0AAN6MY90</accession>
<feature type="transmembrane region" description="Helical" evidence="2">
    <location>
        <begin position="324"/>
        <end position="345"/>
    </location>
</feature>
<feature type="transmembrane region" description="Helical" evidence="2">
    <location>
        <begin position="463"/>
        <end position="486"/>
    </location>
</feature>
<feature type="region of interest" description="Disordered" evidence="1">
    <location>
        <begin position="562"/>
        <end position="587"/>
    </location>
</feature>
<feature type="transmembrane region" description="Helical" evidence="2">
    <location>
        <begin position="365"/>
        <end position="382"/>
    </location>
</feature>
<evidence type="ECO:0000256" key="1">
    <source>
        <dbReference type="SAM" id="MobiDB-lite"/>
    </source>
</evidence>
<feature type="transmembrane region" description="Helical" evidence="2">
    <location>
        <begin position="429"/>
        <end position="451"/>
    </location>
</feature>